<dbReference type="InterPro" id="IPR029044">
    <property type="entry name" value="Nucleotide-diphossugar_trans"/>
</dbReference>
<organism evidence="7">
    <name type="scientific">hydrothermal vent metagenome</name>
    <dbReference type="NCBI Taxonomy" id="652676"/>
    <lineage>
        <taxon>unclassified sequences</taxon>
        <taxon>metagenomes</taxon>
        <taxon>ecological metagenomes</taxon>
    </lineage>
</organism>
<dbReference type="InterPro" id="IPR026461">
    <property type="entry name" value="Trfase_2_rSAM/seldom_assoc"/>
</dbReference>
<dbReference type="PANTHER" id="PTHR43646:SF2">
    <property type="entry name" value="GLYCOSYLTRANSFERASE 2-LIKE DOMAIN-CONTAINING PROTEIN"/>
    <property type="match status" value="1"/>
</dbReference>
<dbReference type="CDD" id="cd02522">
    <property type="entry name" value="GT_2_like_a"/>
    <property type="match status" value="1"/>
</dbReference>
<comment type="subcellular location">
    <subcellularLocation>
        <location evidence="1">Cell membrane</location>
    </subcellularLocation>
</comment>
<evidence type="ECO:0000256" key="5">
    <source>
        <dbReference type="ARBA" id="ARBA00023136"/>
    </source>
</evidence>
<evidence type="ECO:0000256" key="1">
    <source>
        <dbReference type="ARBA" id="ARBA00004236"/>
    </source>
</evidence>
<gene>
    <name evidence="7" type="ORF">MGWOODY_Hyp246</name>
</gene>
<keyword evidence="5" id="KW-0472">Membrane</keyword>
<dbReference type="GO" id="GO:0005886">
    <property type="term" value="C:plasma membrane"/>
    <property type="evidence" value="ECO:0007669"/>
    <property type="project" value="UniProtKB-SubCell"/>
</dbReference>
<dbReference type="NCBIfam" id="TIGR04283">
    <property type="entry name" value="glyco_like_mftF"/>
    <property type="match status" value="1"/>
</dbReference>
<dbReference type="AlphaFoldDB" id="A0A160U2K8"/>
<keyword evidence="2" id="KW-1003">Cell membrane</keyword>
<dbReference type="SUPFAM" id="SSF53448">
    <property type="entry name" value="Nucleotide-diphospho-sugar transferases"/>
    <property type="match status" value="1"/>
</dbReference>
<reference evidence="7" key="1">
    <citation type="submission" date="2015-10" db="EMBL/GenBank/DDBJ databases">
        <authorList>
            <person name="Gilbert D.G."/>
        </authorList>
    </citation>
    <scope>NUCLEOTIDE SEQUENCE</scope>
</reference>
<sequence length="227" mass="24838">MPAPLSIIIPTLNAASDLPECLQALMPGLELGLIREVIVSDGGSDDATPRIAGDTGATWIAGASGRGAQLAAGADTARGDWLLFLHADTYLSPDWAERAAHHMERRAESAAAFTLRYRSDDRAARWLEARANRRARMFGLPYGDQGLLISRKLYDAVGGFADVPLMEDVMIARALGKKRLVLLSADARTSAEKYERDGWRKRAWSNAFLLTRFLLGAKPEILAKAYR</sequence>
<feature type="domain" description="Glycosyltransferase 2-like" evidence="6">
    <location>
        <begin position="6"/>
        <end position="140"/>
    </location>
</feature>
<evidence type="ECO:0000256" key="4">
    <source>
        <dbReference type="ARBA" id="ARBA00022679"/>
    </source>
</evidence>
<evidence type="ECO:0000259" key="6">
    <source>
        <dbReference type="Pfam" id="PF00535"/>
    </source>
</evidence>
<evidence type="ECO:0000256" key="3">
    <source>
        <dbReference type="ARBA" id="ARBA00022676"/>
    </source>
</evidence>
<accession>A0A160U2K8</accession>
<keyword evidence="4 7" id="KW-0808">Transferase</keyword>
<dbReference type="InterPro" id="IPR001173">
    <property type="entry name" value="Glyco_trans_2-like"/>
</dbReference>
<dbReference type="Pfam" id="PF00535">
    <property type="entry name" value="Glycos_transf_2"/>
    <property type="match status" value="1"/>
</dbReference>
<dbReference type="EMBL" id="CZQD01000031">
    <property type="protein sequence ID" value="CUS56659.1"/>
    <property type="molecule type" value="Genomic_DNA"/>
</dbReference>
<dbReference type="PANTHER" id="PTHR43646">
    <property type="entry name" value="GLYCOSYLTRANSFERASE"/>
    <property type="match status" value="1"/>
</dbReference>
<proteinExistence type="predicted"/>
<dbReference type="Gene3D" id="3.90.550.10">
    <property type="entry name" value="Spore Coat Polysaccharide Biosynthesis Protein SpsA, Chain A"/>
    <property type="match status" value="1"/>
</dbReference>
<dbReference type="GO" id="GO:0016757">
    <property type="term" value="F:glycosyltransferase activity"/>
    <property type="evidence" value="ECO:0007669"/>
    <property type="project" value="UniProtKB-KW"/>
</dbReference>
<name>A0A160U2K8_9ZZZZ</name>
<protein>
    <submittedName>
        <fullName evidence="7">Glycosyl transferase, group 2 family protein</fullName>
    </submittedName>
</protein>
<evidence type="ECO:0000313" key="7">
    <source>
        <dbReference type="EMBL" id="CUS56659.1"/>
    </source>
</evidence>
<evidence type="ECO:0000256" key="2">
    <source>
        <dbReference type="ARBA" id="ARBA00022475"/>
    </source>
</evidence>
<keyword evidence="3" id="KW-0328">Glycosyltransferase</keyword>